<reference evidence="4" key="2">
    <citation type="journal article" date="2008" name="Nucleic Acids Res.">
        <title>The rice annotation project database (RAP-DB): 2008 update.</title>
        <authorList>
            <consortium name="The rice annotation project (RAP)"/>
        </authorList>
    </citation>
    <scope>GENOME REANNOTATION</scope>
    <source>
        <strain evidence="4">cv. Nipponbare</strain>
    </source>
</reference>
<proteinExistence type="predicted"/>
<dbReference type="Proteomes" id="UP000000763">
    <property type="component" value="Chromosome 2"/>
</dbReference>
<evidence type="ECO:0000256" key="1">
    <source>
        <dbReference type="SAM" id="MobiDB-lite"/>
    </source>
</evidence>
<gene>
    <name evidence="3" type="primary">P0605D08.22-2</name>
</gene>
<feature type="transmembrane region" description="Helical" evidence="2">
    <location>
        <begin position="86"/>
        <end position="106"/>
    </location>
</feature>
<keyword evidence="2" id="KW-1133">Transmembrane helix</keyword>
<dbReference type="EMBL" id="AP005110">
    <property type="protein sequence ID" value="BAD28418.1"/>
    <property type="molecule type" value="Genomic_DNA"/>
</dbReference>
<keyword evidence="2" id="KW-0812">Transmembrane</keyword>
<protein>
    <submittedName>
        <fullName evidence="3">Uncharacterized protein</fullName>
    </submittedName>
</protein>
<dbReference type="Gramene" id="Os02t0532300-01">
    <property type="protein sequence ID" value="Os02t0532300-01"/>
    <property type="gene ID" value="Os02g0532300"/>
</dbReference>
<reference evidence="4" key="1">
    <citation type="journal article" date="2005" name="Nature">
        <title>The map-based sequence of the rice genome.</title>
        <authorList>
            <consortium name="International rice genome sequencing project (IRGSP)"/>
            <person name="Matsumoto T."/>
            <person name="Wu J."/>
            <person name="Kanamori H."/>
            <person name="Katayose Y."/>
            <person name="Fujisawa M."/>
            <person name="Namiki N."/>
            <person name="Mizuno H."/>
            <person name="Yamamoto K."/>
            <person name="Antonio B.A."/>
            <person name="Baba T."/>
            <person name="Sakata K."/>
            <person name="Nagamura Y."/>
            <person name="Aoki H."/>
            <person name="Arikawa K."/>
            <person name="Arita K."/>
            <person name="Bito T."/>
            <person name="Chiden Y."/>
            <person name="Fujitsuka N."/>
            <person name="Fukunaka R."/>
            <person name="Hamada M."/>
            <person name="Harada C."/>
            <person name="Hayashi A."/>
            <person name="Hijishita S."/>
            <person name="Honda M."/>
            <person name="Hosokawa S."/>
            <person name="Ichikawa Y."/>
            <person name="Idonuma A."/>
            <person name="Iijima M."/>
            <person name="Ikeda M."/>
            <person name="Ikeno M."/>
            <person name="Ito K."/>
            <person name="Ito S."/>
            <person name="Ito T."/>
            <person name="Ito Y."/>
            <person name="Ito Y."/>
            <person name="Iwabuchi A."/>
            <person name="Kamiya K."/>
            <person name="Karasawa W."/>
            <person name="Kurita K."/>
            <person name="Katagiri S."/>
            <person name="Kikuta A."/>
            <person name="Kobayashi H."/>
            <person name="Kobayashi N."/>
            <person name="Machita K."/>
            <person name="Maehara T."/>
            <person name="Masukawa M."/>
            <person name="Mizubayashi T."/>
            <person name="Mukai Y."/>
            <person name="Nagasaki H."/>
            <person name="Nagata Y."/>
            <person name="Naito S."/>
            <person name="Nakashima M."/>
            <person name="Nakama Y."/>
            <person name="Nakamichi Y."/>
            <person name="Nakamura M."/>
            <person name="Meguro A."/>
            <person name="Negishi M."/>
            <person name="Ohta I."/>
            <person name="Ohta T."/>
            <person name="Okamoto M."/>
            <person name="Ono N."/>
            <person name="Saji S."/>
            <person name="Sakaguchi M."/>
            <person name="Sakai K."/>
            <person name="Shibata M."/>
            <person name="Shimokawa T."/>
            <person name="Song J."/>
            <person name="Takazaki Y."/>
            <person name="Terasawa K."/>
            <person name="Tsugane M."/>
            <person name="Tsuji K."/>
            <person name="Ueda S."/>
            <person name="Waki K."/>
            <person name="Yamagata H."/>
            <person name="Yamamoto M."/>
            <person name="Yamamoto S."/>
            <person name="Yamane H."/>
            <person name="Yoshiki S."/>
            <person name="Yoshihara R."/>
            <person name="Yukawa K."/>
            <person name="Zhong H."/>
            <person name="Yano M."/>
            <person name="Yuan Q."/>
            <person name="Ouyang S."/>
            <person name="Liu J."/>
            <person name="Jones K.M."/>
            <person name="Gansberger K."/>
            <person name="Moffat K."/>
            <person name="Hill J."/>
            <person name="Bera J."/>
            <person name="Fadrosh D."/>
            <person name="Jin S."/>
            <person name="Johri S."/>
            <person name="Kim M."/>
            <person name="Overton L."/>
            <person name="Reardon M."/>
            <person name="Tsitrin T."/>
            <person name="Vuong H."/>
            <person name="Weaver B."/>
            <person name="Ciecko A."/>
            <person name="Tallon L."/>
            <person name="Jackson J."/>
            <person name="Pai G."/>
            <person name="Aken S.V."/>
            <person name="Utterback T."/>
            <person name="Reidmuller S."/>
            <person name="Feldblyum T."/>
            <person name="Hsiao J."/>
            <person name="Zismann V."/>
            <person name="Iobst S."/>
            <person name="de Vazeille A.R."/>
            <person name="Buell C.R."/>
            <person name="Ying K."/>
            <person name="Li Y."/>
            <person name="Lu T."/>
            <person name="Huang Y."/>
            <person name="Zhao Q."/>
            <person name="Feng Q."/>
            <person name="Zhang L."/>
            <person name="Zhu J."/>
            <person name="Weng Q."/>
            <person name="Mu J."/>
            <person name="Lu Y."/>
            <person name="Fan D."/>
            <person name="Liu Y."/>
            <person name="Guan J."/>
            <person name="Zhang Y."/>
            <person name="Yu S."/>
            <person name="Liu X."/>
            <person name="Zhang Y."/>
            <person name="Hong G."/>
            <person name="Han B."/>
            <person name="Choisne N."/>
            <person name="Demange N."/>
            <person name="Orjeda G."/>
            <person name="Samain S."/>
            <person name="Cattolico L."/>
            <person name="Pelletier E."/>
            <person name="Couloux A."/>
            <person name="Segurens B."/>
            <person name="Wincker P."/>
            <person name="D'Hont A."/>
            <person name="Scarpelli C."/>
            <person name="Weissenbach J."/>
            <person name="Salanoubat M."/>
            <person name="Quetier F."/>
            <person name="Yu Y."/>
            <person name="Kim H.R."/>
            <person name="Rambo T."/>
            <person name="Currie J."/>
            <person name="Collura K."/>
            <person name="Luo M."/>
            <person name="Yang T."/>
            <person name="Ammiraju J.S.S."/>
            <person name="Engler F."/>
            <person name="Soderlund C."/>
            <person name="Wing R.A."/>
            <person name="Palmer L.E."/>
            <person name="de la Bastide M."/>
            <person name="Spiegel L."/>
            <person name="Nascimento L."/>
            <person name="Zutavern T."/>
            <person name="O'Shaughnessy A."/>
            <person name="Dike S."/>
            <person name="Dedhia N."/>
            <person name="Preston R."/>
            <person name="Balija V."/>
            <person name="McCombie W.R."/>
            <person name="Chow T."/>
            <person name="Chen H."/>
            <person name="Chung M."/>
            <person name="Chen C."/>
            <person name="Shaw J."/>
            <person name="Wu H."/>
            <person name="Hsiao K."/>
            <person name="Chao Y."/>
            <person name="Chu M."/>
            <person name="Cheng C."/>
            <person name="Hour A."/>
            <person name="Lee P."/>
            <person name="Lin S."/>
            <person name="Lin Y."/>
            <person name="Liou J."/>
            <person name="Liu S."/>
            <person name="Hsing Y."/>
            <person name="Raghuvanshi S."/>
            <person name="Mohanty A."/>
            <person name="Bharti A.K."/>
            <person name="Gaur A."/>
            <person name="Gupta V."/>
            <person name="Kumar D."/>
            <person name="Ravi V."/>
            <person name="Vij S."/>
            <person name="Kapur A."/>
            <person name="Khurana P."/>
            <person name="Khurana P."/>
            <person name="Khurana J.P."/>
            <person name="Tyagi A.K."/>
            <person name="Gaikwad K."/>
            <person name="Singh A."/>
            <person name="Dalal V."/>
            <person name="Srivastava S."/>
            <person name="Dixit A."/>
            <person name="Pal A.K."/>
            <person name="Ghazi I.A."/>
            <person name="Yadav M."/>
            <person name="Pandit A."/>
            <person name="Bhargava A."/>
            <person name="Sureshbabu K."/>
            <person name="Batra K."/>
            <person name="Sharma T.R."/>
            <person name="Mohapatra T."/>
            <person name="Singh N.K."/>
            <person name="Messing J."/>
            <person name="Nelson A.B."/>
            <person name="Fuks G."/>
            <person name="Kavchok S."/>
            <person name="Keizer G."/>
            <person name="Linton E."/>
            <person name="Llaca V."/>
            <person name="Song R."/>
            <person name="Tanyolac B."/>
            <person name="Young S."/>
            <person name="Ho-Il K."/>
            <person name="Hahn J.H."/>
            <person name="Sangsakoo G."/>
            <person name="Vanavichit A."/>
            <person name="de Mattos Luiz.A.T."/>
            <person name="Zimmer P.D."/>
            <person name="Malone G."/>
            <person name="Dellagostin O."/>
            <person name="de Oliveira A.C."/>
            <person name="Bevan M."/>
            <person name="Bancroft I."/>
            <person name="Minx P."/>
            <person name="Cordum H."/>
            <person name="Wilson R."/>
            <person name="Cheng Z."/>
            <person name="Jin W."/>
            <person name="Jiang J."/>
            <person name="Leong S.A."/>
            <person name="Iwama H."/>
            <person name="Gojobori T."/>
            <person name="Itoh T."/>
            <person name="Niimura Y."/>
            <person name="Fujii Y."/>
            <person name="Habara T."/>
            <person name="Sakai H."/>
            <person name="Sato Y."/>
            <person name="Wilson G."/>
            <person name="Kumar K."/>
            <person name="McCouch S."/>
            <person name="Juretic N."/>
            <person name="Hoen D."/>
            <person name="Wright S."/>
            <person name="Bruskiewich R."/>
            <person name="Bureau T."/>
            <person name="Miyao A."/>
            <person name="Hirochika H."/>
            <person name="Nishikawa T."/>
            <person name="Kadowaki K."/>
            <person name="Sugiura M."/>
            <person name="Burr B."/>
            <person name="Sasaki T."/>
        </authorList>
    </citation>
    <scope>NUCLEOTIDE SEQUENCE [LARGE SCALE GENOMIC DNA]</scope>
    <source>
        <strain evidence="4">cv. Nipponbare</strain>
    </source>
</reference>
<dbReference type="AlphaFoldDB" id="A0A0P0VJW9"/>
<name>A0A0P0VJW9_ORYSJ</name>
<evidence type="ECO:0000313" key="3">
    <source>
        <dbReference type="EMBL" id="BAD28418.1"/>
    </source>
</evidence>
<feature type="compositionally biased region" description="Basic and acidic residues" evidence="1">
    <location>
        <begin position="1"/>
        <end position="19"/>
    </location>
</feature>
<accession>A0A0P0VJW9</accession>
<evidence type="ECO:0000313" key="4">
    <source>
        <dbReference type="Proteomes" id="UP000000763"/>
    </source>
</evidence>
<keyword evidence="2" id="KW-0472">Membrane</keyword>
<sequence length="110" mass="11981">MADSGKKRDGSANGAEKKASPTPKPPSSSTSGSSFVRPLPSLLLGTRVLRPACVHRLFALLISRVQRSVCFVVRRRSLFVICHRSLFLQFCCIISSVAVSISRLTLSHIN</sequence>
<evidence type="ECO:0000256" key="2">
    <source>
        <dbReference type="SAM" id="Phobius"/>
    </source>
</evidence>
<feature type="region of interest" description="Disordered" evidence="1">
    <location>
        <begin position="1"/>
        <end position="37"/>
    </location>
</feature>
<organism evidence="3 4">
    <name type="scientific">Oryza sativa subsp. japonica</name>
    <name type="common">Rice</name>
    <dbReference type="NCBI Taxonomy" id="39947"/>
    <lineage>
        <taxon>Eukaryota</taxon>
        <taxon>Viridiplantae</taxon>
        <taxon>Streptophyta</taxon>
        <taxon>Embryophyta</taxon>
        <taxon>Tracheophyta</taxon>
        <taxon>Spermatophyta</taxon>
        <taxon>Magnoliopsida</taxon>
        <taxon>Liliopsida</taxon>
        <taxon>Poales</taxon>
        <taxon>Poaceae</taxon>
        <taxon>BOP clade</taxon>
        <taxon>Oryzoideae</taxon>
        <taxon>Oryzeae</taxon>
        <taxon>Oryzinae</taxon>
        <taxon>Oryza</taxon>
        <taxon>Oryza sativa</taxon>
    </lineage>
</organism>